<gene>
    <name evidence="10" type="ORF">ACERLL_06035</name>
</gene>
<comment type="similarity">
    <text evidence="7">Belongs to the glycosyltransferase group 1 family.</text>
</comment>
<keyword evidence="11" id="KW-1185">Reference proteome</keyword>
<dbReference type="InterPro" id="IPR038107">
    <property type="entry name" value="Glycos_transf_N_sf"/>
</dbReference>
<keyword evidence="7" id="KW-1003">Cell membrane</keyword>
<dbReference type="Proteomes" id="UP001575181">
    <property type="component" value="Unassembled WGS sequence"/>
</dbReference>
<evidence type="ECO:0000256" key="6">
    <source>
        <dbReference type="ARBA" id="ARBA00049183"/>
    </source>
</evidence>
<comment type="pathway">
    <text evidence="1 7">Bacterial outer membrane biogenesis; LPS core biosynthesis.</text>
</comment>
<dbReference type="SUPFAM" id="SSF53756">
    <property type="entry name" value="UDP-Glycosyltransferase/glycogen phosphorylase"/>
    <property type="match status" value="1"/>
</dbReference>
<evidence type="ECO:0000256" key="8">
    <source>
        <dbReference type="SAM" id="MobiDB-lite"/>
    </source>
</evidence>
<reference evidence="10 11" key="1">
    <citation type="submission" date="2024-08" db="EMBL/GenBank/DDBJ databases">
        <title>Whole-genome sequencing of halo(alkali)philic microorganisms from hypersaline lakes.</title>
        <authorList>
            <person name="Sorokin D.Y."/>
            <person name="Merkel A.Y."/>
            <person name="Messina E."/>
            <person name="Yakimov M."/>
        </authorList>
    </citation>
    <scope>NUCLEOTIDE SEQUENCE [LARGE SCALE GENOMIC DNA]</scope>
    <source>
        <strain evidence="10 11">Cl-TMA</strain>
    </source>
</reference>
<comment type="function">
    <text evidence="7">Involved in lipopolysaccharide (LPS) biosynthesis. Catalyzes the transfer of 3-deoxy-D-manno-octulosonate (Kdo) residue(s) from CMP-Kdo to lipid IV(A), the tetraacyldisaccharide-1,4'-bisphosphate precursor of lipid A.</text>
</comment>
<dbReference type="InterPro" id="IPR039901">
    <property type="entry name" value="Kdotransferase"/>
</dbReference>
<evidence type="ECO:0000313" key="10">
    <source>
        <dbReference type="EMBL" id="MFA9460385.1"/>
    </source>
</evidence>
<evidence type="ECO:0000313" key="11">
    <source>
        <dbReference type="Proteomes" id="UP001575181"/>
    </source>
</evidence>
<keyword evidence="4 7" id="KW-0808">Transferase</keyword>
<dbReference type="EMBL" id="JBGUAW010000003">
    <property type="protein sequence ID" value="MFA9460385.1"/>
    <property type="molecule type" value="Genomic_DNA"/>
</dbReference>
<dbReference type="PANTHER" id="PTHR42755">
    <property type="entry name" value="3-DEOXY-MANNO-OCTULOSONATE CYTIDYLYLTRANSFERASE"/>
    <property type="match status" value="1"/>
</dbReference>
<evidence type="ECO:0000256" key="7">
    <source>
        <dbReference type="RuleBase" id="RU365103"/>
    </source>
</evidence>
<evidence type="ECO:0000256" key="3">
    <source>
        <dbReference type="ARBA" id="ARBA00019077"/>
    </source>
</evidence>
<dbReference type="EC" id="2.4.99.12" evidence="2 7"/>
<dbReference type="PANTHER" id="PTHR42755:SF1">
    <property type="entry name" value="3-DEOXY-D-MANNO-OCTULOSONIC ACID TRANSFERASE, MITOCHONDRIAL-RELATED"/>
    <property type="match status" value="1"/>
</dbReference>
<dbReference type="InterPro" id="IPR007507">
    <property type="entry name" value="Glycos_transf_N"/>
</dbReference>
<proteinExistence type="inferred from homology"/>
<feature type="region of interest" description="Disordered" evidence="8">
    <location>
        <begin position="419"/>
        <end position="443"/>
    </location>
</feature>
<comment type="catalytic activity">
    <reaction evidence="6 7">
        <text>lipid IVA (E. coli) + CMP-3-deoxy-beta-D-manno-octulosonate = alpha-Kdo-(2-&gt;6)-lipid IVA (E. coli) + CMP + H(+)</text>
        <dbReference type="Rhea" id="RHEA:28066"/>
        <dbReference type="ChEBI" id="CHEBI:15378"/>
        <dbReference type="ChEBI" id="CHEBI:58603"/>
        <dbReference type="ChEBI" id="CHEBI:60364"/>
        <dbReference type="ChEBI" id="CHEBI:60377"/>
        <dbReference type="ChEBI" id="CHEBI:85987"/>
        <dbReference type="EC" id="2.4.99.12"/>
    </reaction>
</comment>
<evidence type="ECO:0000256" key="1">
    <source>
        <dbReference type="ARBA" id="ARBA00004713"/>
    </source>
</evidence>
<comment type="caution">
    <text evidence="10">The sequence shown here is derived from an EMBL/GenBank/DDBJ whole genome shotgun (WGS) entry which is preliminary data.</text>
</comment>
<dbReference type="Gene3D" id="3.40.50.2000">
    <property type="entry name" value="Glycogen Phosphorylase B"/>
    <property type="match status" value="1"/>
</dbReference>
<sequence length="443" mass="48438">MRPDIYRVVTSLAAPPATGYLLWRTVRDNRGGRYFRQRLGWSLPEGPFDFWVHCVSVGEVWAACSLVQALASAHPRRRILVSTCTPTGAETAEKRLPSGTRHTYLPVDFRGAVHRFFRRAQPRCALVVETELWPNLFKACRERDIPLFVINGRLSRRTLEAPAWIRAVLAAALGAVHGCLARSQEDGRRFHALGMPPERIRVLGNLKFARAGELAREVPEASPVARPYVLAGSTHAGEEAALADLWLRAAPTDRLLVIAPRHPARGTRILHELQARTSRVAVRSRGDPITADTAIYLADTLGELTWFLGHADLVFLGGSLVPIGGHNLLEPAALGRPVLVGPHMEKFRGELEGLQGAGGAIQVSGAPELAEELAALLRDPRRRAAIGAAGHRFVHDHGNVLERYLETLAELCPEHFTPGPIRTSASRGSDPAAQAYRLQGGHP</sequence>
<evidence type="ECO:0000256" key="5">
    <source>
        <dbReference type="ARBA" id="ARBA00031445"/>
    </source>
</evidence>
<dbReference type="Gene3D" id="3.40.50.11720">
    <property type="entry name" value="3-Deoxy-D-manno-octulosonic-acid transferase, N-terminal domain"/>
    <property type="match status" value="1"/>
</dbReference>
<accession>A0ABV4TWB1</accession>
<comment type="subcellular location">
    <subcellularLocation>
        <location evidence="7">Cell membrane</location>
    </subcellularLocation>
</comment>
<feature type="domain" description="3-deoxy-D-manno-octulosonic-acid transferase N-terminal" evidence="9">
    <location>
        <begin position="35"/>
        <end position="209"/>
    </location>
</feature>
<keyword evidence="7" id="KW-0448">Lipopolysaccharide biosynthesis</keyword>
<evidence type="ECO:0000256" key="2">
    <source>
        <dbReference type="ARBA" id="ARBA00012621"/>
    </source>
</evidence>
<dbReference type="Pfam" id="PF04413">
    <property type="entry name" value="Glycos_transf_N"/>
    <property type="match status" value="1"/>
</dbReference>
<evidence type="ECO:0000256" key="4">
    <source>
        <dbReference type="ARBA" id="ARBA00022679"/>
    </source>
</evidence>
<organism evidence="10 11">
    <name type="scientific">Thiohalorhabdus methylotrophus</name>
    <dbReference type="NCBI Taxonomy" id="3242694"/>
    <lineage>
        <taxon>Bacteria</taxon>
        <taxon>Pseudomonadati</taxon>
        <taxon>Pseudomonadota</taxon>
        <taxon>Gammaproteobacteria</taxon>
        <taxon>Thiohalorhabdales</taxon>
        <taxon>Thiohalorhabdaceae</taxon>
        <taxon>Thiohalorhabdus</taxon>
    </lineage>
</organism>
<evidence type="ECO:0000259" key="9">
    <source>
        <dbReference type="Pfam" id="PF04413"/>
    </source>
</evidence>
<protein>
    <recommendedName>
        <fullName evidence="3 7">3-deoxy-D-manno-octulosonic acid transferase</fullName>
        <shortName evidence="7">Kdo transferase</shortName>
        <ecNumber evidence="2 7">2.4.99.12</ecNumber>
    </recommendedName>
    <alternativeName>
        <fullName evidence="5 7">Lipid IV(A) 3-deoxy-D-manno-octulosonic acid transferase</fullName>
    </alternativeName>
</protein>
<dbReference type="RefSeq" id="WP_373655168.1">
    <property type="nucleotide sequence ID" value="NZ_JBGUAW010000003.1"/>
</dbReference>
<name>A0ABV4TWB1_9GAMM</name>
<keyword evidence="7" id="KW-0472">Membrane</keyword>
<dbReference type="GO" id="GO:0016740">
    <property type="term" value="F:transferase activity"/>
    <property type="evidence" value="ECO:0007669"/>
    <property type="project" value="UniProtKB-KW"/>
</dbReference>